<dbReference type="Gene3D" id="1.50.10.130">
    <property type="entry name" value="Terpene synthase, N-terminal domain"/>
    <property type="match status" value="1"/>
</dbReference>
<dbReference type="InterPro" id="IPR050148">
    <property type="entry name" value="Terpene_synthase-like"/>
</dbReference>
<dbReference type="InterPro" id="IPR008949">
    <property type="entry name" value="Isoprenoid_synthase_dom_sf"/>
</dbReference>
<dbReference type="Pfam" id="PF01397">
    <property type="entry name" value="Terpene_synth"/>
    <property type="match status" value="1"/>
</dbReference>
<sequence length="141" mass="16039">MKTFNKFKDDEGNFSKSLTSDVKGLLELYEAAHLRVHGEDILREALVFTIAHLELVKAGGIVEYPLSALVSSALYQPIRKVLPRLEARRFIAVYQDDASHDKTLLKFAVLDFNLLQNSHKEELCKLSRQHITPSTLINIYV</sequence>
<gene>
    <name evidence="2" type="ORF">V6N12_023513</name>
</gene>
<evidence type="ECO:0000313" key="2">
    <source>
        <dbReference type="EMBL" id="KAK8589107.1"/>
    </source>
</evidence>
<dbReference type="PANTHER" id="PTHR31225">
    <property type="entry name" value="OS04G0344100 PROTEIN-RELATED"/>
    <property type="match status" value="1"/>
</dbReference>
<dbReference type="PANTHER" id="PTHR31225:SF240">
    <property type="entry name" value="(+)-DELTA-CADINENE SYNTHASE"/>
    <property type="match status" value="1"/>
</dbReference>
<keyword evidence="3" id="KW-1185">Reference proteome</keyword>
<comment type="caution">
    <text evidence="2">The sequence shown here is derived from an EMBL/GenBank/DDBJ whole genome shotgun (WGS) entry which is preliminary data.</text>
</comment>
<dbReference type="SUPFAM" id="SSF48576">
    <property type="entry name" value="Terpenoid synthases"/>
    <property type="match status" value="1"/>
</dbReference>
<proteinExistence type="predicted"/>
<dbReference type="InterPro" id="IPR036965">
    <property type="entry name" value="Terpene_synth_N_sf"/>
</dbReference>
<dbReference type="EMBL" id="JBBPBM010000004">
    <property type="protein sequence ID" value="KAK8589107.1"/>
    <property type="molecule type" value="Genomic_DNA"/>
</dbReference>
<dbReference type="InterPro" id="IPR001906">
    <property type="entry name" value="Terpene_synth_N"/>
</dbReference>
<feature type="domain" description="Terpene synthase N-terminal" evidence="1">
    <location>
        <begin position="3"/>
        <end position="74"/>
    </location>
</feature>
<dbReference type="Gene3D" id="1.10.600.10">
    <property type="entry name" value="Farnesyl Diphosphate Synthase"/>
    <property type="match status" value="1"/>
</dbReference>
<protein>
    <recommendedName>
        <fullName evidence="1">Terpene synthase N-terminal domain-containing protein</fullName>
    </recommendedName>
</protein>
<organism evidence="2 3">
    <name type="scientific">Hibiscus sabdariffa</name>
    <name type="common">roselle</name>
    <dbReference type="NCBI Taxonomy" id="183260"/>
    <lineage>
        <taxon>Eukaryota</taxon>
        <taxon>Viridiplantae</taxon>
        <taxon>Streptophyta</taxon>
        <taxon>Embryophyta</taxon>
        <taxon>Tracheophyta</taxon>
        <taxon>Spermatophyta</taxon>
        <taxon>Magnoliopsida</taxon>
        <taxon>eudicotyledons</taxon>
        <taxon>Gunneridae</taxon>
        <taxon>Pentapetalae</taxon>
        <taxon>rosids</taxon>
        <taxon>malvids</taxon>
        <taxon>Malvales</taxon>
        <taxon>Malvaceae</taxon>
        <taxon>Malvoideae</taxon>
        <taxon>Hibiscus</taxon>
    </lineage>
</organism>
<name>A0ABR2FYC0_9ROSI</name>
<dbReference type="Proteomes" id="UP001472677">
    <property type="component" value="Unassembled WGS sequence"/>
</dbReference>
<evidence type="ECO:0000313" key="3">
    <source>
        <dbReference type="Proteomes" id="UP001472677"/>
    </source>
</evidence>
<dbReference type="InterPro" id="IPR008930">
    <property type="entry name" value="Terpenoid_cyclase/PrenylTrfase"/>
</dbReference>
<dbReference type="SUPFAM" id="SSF48239">
    <property type="entry name" value="Terpenoid cyclases/Protein prenyltransferases"/>
    <property type="match status" value="1"/>
</dbReference>
<accession>A0ABR2FYC0</accession>
<evidence type="ECO:0000259" key="1">
    <source>
        <dbReference type="Pfam" id="PF01397"/>
    </source>
</evidence>
<reference evidence="2 3" key="1">
    <citation type="journal article" date="2024" name="G3 (Bethesda)">
        <title>Genome assembly of Hibiscus sabdariffa L. provides insights into metabolisms of medicinal natural products.</title>
        <authorList>
            <person name="Kim T."/>
        </authorList>
    </citation>
    <scope>NUCLEOTIDE SEQUENCE [LARGE SCALE GENOMIC DNA]</scope>
    <source>
        <strain evidence="2">TK-2024</strain>
        <tissue evidence="2">Old leaves</tissue>
    </source>
</reference>